<dbReference type="EMBL" id="JACSQL010000011">
    <property type="protein sequence ID" value="MBD7970238.1"/>
    <property type="molecule type" value="Genomic_DNA"/>
</dbReference>
<sequence>MNESKNEKELSENNLVISYDIGGVVGPGPLIGPHSDPEEEALRQTEIKKSICPTCGGRLIRGKKNKLIEYKRTWNCINCGTRHYK</sequence>
<organism evidence="1 2">
    <name type="scientific">Paenibacillus gallinarum</name>
    <dbReference type="NCBI Taxonomy" id="2762232"/>
    <lineage>
        <taxon>Bacteria</taxon>
        <taxon>Bacillati</taxon>
        <taxon>Bacillota</taxon>
        <taxon>Bacilli</taxon>
        <taxon>Bacillales</taxon>
        <taxon>Paenibacillaceae</taxon>
        <taxon>Paenibacillus</taxon>
    </lineage>
</organism>
<evidence type="ECO:0008006" key="3">
    <source>
        <dbReference type="Google" id="ProtNLM"/>
    </source>
</evidence>
<keyword evidence="2" id="KW-1185">Reference proteome</keyword>
<reference evidence="1 2" key="1">
    <citation type="submission" date="2020-08" db="EMBL/GenBank/DDBJ databases">
        <title>A Genomic Blueprint of the Chicken Gut Microbiome.</title>
        <authorList>
            <person name="Gilroy R."/>
            <person name="Ravi A."/>
            <person name="Getino M."/>
            <person name="Pursley I."/>
            <person name="Horton D.L."/>
            <person name="Alikhan N.-F."/>
            <person name="Baker D."/>
            <person name="Gharbi K."/>
            <person name="Hall N."/>
            <person name="Watson M."/>
            <person name="Adriaenssens E.M."/>
            <person name="Foster-Nyarko E."/>
            <person name="Jarju S."/>
            <person name="Secka A."/>
            <person name="Antonio M."/>
            <person name="Oren A."/>
            <person name="Chaudhuri R."/>
            <person name="La Ragione R.M."/>
            <person name="Hildebrand F."/>
            <person name="Pallen M.J."/>
        </authorList>
    </citation>
    <scope>NUCLEOTIDE SEQUENCE [LARGE SCALE GENOMIC DNA]</scope>
    <source>
        <strain evidence="1 2">Sa2BVA9</strain>
    </source>
</reference>
<comment type="caution">
    <text evidence="1">The sequence shown here is derived from an EMBL/GenBank/DDBJ whole genome shotgun (WGS) entry which is preliminary data.</text>
</comment>
<accession>A0ABR8T3A6</accession>
<dbReference type="RefSeq" id="WP_191803127.1">
    <property type="nucleotide sequence ID" value="NZ_JACSQL010000011.1"/>
</dbReference>
<evidence type="ECO:0000313" key="2">
    <source>
        <dbReference type="Proteomes" id="UP000608071"/>
    </source>
</evidence>
<evidence type="ECO:0000313" key="1">
    <source>
        <dbReference type="EMBL" id="MBD7970238.1"/>
    </source>
</evidence>
<dbReference type="Proteomes" id="UP000608071">
    <property type="component" value="Unassembled WGS sequence"/>
</dbReference>
<protein>
    <recommendedName>
        <fullName evidence="3">Transposase</fullName>
    </recommendedName>
</protein>
<proteinExistence type="predicted"/>
<gene>
    <name evidence="1" type="ORF">H9647_19420</name>
</gene>
<name>A0ABR8T3A6_9BACL</name>